<dbReference type="Proteomes" id="UP001152531">
    <property type="component" value="Unassembled WGS sequence"/>
</dbReference>
<organism evidence="1 2">
    <name type="scientific">[Candida] jaroonii</name>
    <dbReference type="NCBI Taxonomy" id="467808"/>
    <lineage>
        <taxon>Eukaryota</taxon>
        <taxon>Fungi</taxon>
        <taxon>Dikarya</taxon>
        <taxon>Ascomycota</taxon>
        <taxon>Saccharomycotina</taxon>
        <taxon>Pichiomycetes</taxon>
        <taxon>Debaryomycetaceae</taxon>
        <taxon>Yamadazyma</taxon>
    </lineage>
</organism>
<dbReference type="EMBL" id="CALSDN010000002">
    <property type="protein sequence ID" value="CAH6719827.1"/>
    <property type="molecule type" value="Genomic_DNA"/>
</dbReference>
<proteinExistence type="predicted"/>
<protein>
    <submittedName>
        <fullName evidence="1">Uncharacterized protein</fullName>
    </submittedName>
</protein>
<sequence length="711" mass="81533">MSAIVTETSEPGEDLRRLLKSDSDSWLVTGSVWSSNESLRSRFRSIENRRERKLAFPNISLPIPQVPENSFGGKSPLILSPNDIISASETISPHLKESYSPSTPTINQKGFKNYKLVEELYSSEKSYINSLHLLQKYYLSPLLDSTRSACGVPLYIMSENVDSIIIDHERFCGMLGKQLDTYDSGDVDYMNRKIGELVQILVENHYRYIEYCDVYEDVLSLSKLHEDDTGVNNTWTNGWNHYLEATQPPARKLDLSFMSLVQKPTARYGKYRLFLEALLQSTFKDFNCVDENLTTALIKVKSKLELIDFDASVLKKIDEADLLVDLIDFNGCGFARQFFGKSILIGSLVVAWIEIDRLKAITVAVILFKSHLVLCDVTRGNKKYPIIFIIPLSKSMLVEDNKDSDGGIFSSYPYGLKILFEIGKAQYEILLAAISKQEFQIWKDTLKTLINVVNGPYKLDFSMNEMGMNLIHRKPLRISPFNVSLVGMKKSSNDCYFQRPISIKIYNSIYNATNQNLIAEYWNINQPQDFDESLELTRYDRIKAEKKVSLIWSQEIPRIMYEKNPRISRHISLLHFHSFRSQTLPKVELAPVQTPIIPQSHFSFSKTAIPPDEEMFTARTHHTLHKTETSHRTETPHSTETLHRTKTLNPNNLTDTLERSKISRVTSFKSEIFNLFRTKSLQPSPVKPSDSIKSIHSTKSFRSLFRKHING</sequence>
<evidence type="ECO:0000313" key="1">
    <source>
        <dbReference type="EMBL" id="CAH6719827.1"/>
    </source>
</evidence>
<comment type="caution">
    <text evidence="1">The sequence shown here is derived from an EMBL/GenBank/DDBJ whole genome shotgun (WGS) entry which is preliminary data.</text>
</comment>
<name>A0ACA9Y4B4_9ASCO</name>
<keyword evidence="2" id="KW-1185">Reference proteome</keyword>
<accession>A0ACA9Y4B4</accession>
<evidence type="ECO:0000313" key="2">
    <source>
        <dbReference type="Proteomes" id="UP001152531"/>
    </source>
</evidence>
<reference evidence="1" key="1">
    <citation type="submission" date="2022-06" db="EMBL/GenBank/DDBJ databases">
        <authorList>
            <person name="Legras J.-L."/>
            <person name="Devillers H."/>
            <person name="Grondin C."/>
        </authorList>
    </citation>
    <scope>NUCLEOTIDE SEQUENCE</scope>
    <source>
        <strain evidence="1">CLIB 1444</strain>
    </source>
</reference>
<gene>
    <name evidence="1" type="ORF">CLIB1444_02S17392</name>
</gene>